<feature type="domain" description="FAD-binding" evidence="3">
    <location>
        <begin position="18"/>
        <end position="335"/>
    </location>
</feature>
<keyword evidence="5" id="KW-1185">Reference proteome</keyword>
<accession>A0ABU1IL68</accession>
<evidence type="ECO:0000256" key="1">
    <source>
        <dbReference type="ARBA" id="ARBA00023002"/>
    </source>
</evidence>
<name>A0ABU1IL68_9BACL</name>
<organism evidence="4 5">
    <name type="scientific">Desmospora profundinema</name>
    <dbReference type="NCBI Taxonomy" id="1571184"/>
    <lineage>
        <taxon>Bacteria</taxon>
        <taxon>Bacillati</taxon>
        <taxon>Bacillota</taxon>
        <taxon>Bacilli</taxon>
        <taxon>Bacillales</taxon>
        <taxon>Thermoactinomycetaceae</taxon>
        <taxon>Desmospora</taxon>
    </lineage>
</organism>
<dbReference type="Proteomes" id="UP001185012">
    <property type="component" value="Unassembled WGS sequence"/>
</dbReference>
<evidence type="ECO:0000259" key="3">
    <source>
        <dbReference type="Pfam" id="PF01494"/>
    </source>
</evidence>
<dbReference type="Pfam" id="PF01494">
    <property type="entry name" value="FAD_binding_3"/>
    <property type="match status" value="1"/>
</dbReference>
<dbReference type="PANTHER" id="PTHR13789:SF309">
    <property type="entry name" value="PUTATIVE (AFU_ORTHOLOGUE AFUA_6G14510)-RELATED"/>
    <property type="match status" value="1"/>
</dbReference>
<keyword evidence="2" id="KW-0503">Monooxygenase</keyword>
<reference evidence="4 5" key="1">
    <citation type="submission" date="2023-07" db="EMBL/GenBank/DDBJ databases">
        <title>Genomic Encyclopedia of Type Strains, Phase IV (KMG-IV): sequencing the most valuable type-strain genomes for metagenomic binning, comparative biology and taxonomic classification.</title>
        <authorList>
            <person name="Goeker M."/>
        </authorList>
    </citation>
    <scope>NUCLEOTIDE SEQUENCE [LARGE SCALE GENOMIC DNA]</scope>
    <source>
        <strain evidence="4 5">DSM 45903</strain>
    </source>
</reference>
<proteinExistence type="predicted"/>
<gene>
    <name evidence="4" type="ORF">JOE21_001144</name>
</gene>
<evidence type="ECO:0000313" key="5">
    <source>
        <dbReference type="Proteomes" id="UP001185012"/>
    </source>
</evidence>
<dbReference type="PANTHER" id="PTHR13789">
    <property type="entry name" value="MONOOXYGENASE"/>
    <property type="match status" value="1"/>
</dbReference>
<protein>
    <submittedName>
        <fullName evidence="4">2-polyprenyl-6-methoxyphenol hydroxylase-like FAD-dependent oxidoreductase</fullName>
    </submittedName>
</protein>
<dbReference type="InterPro" id="IPR036188">
    <property type="entry name" value="FAD/NAD-bd_sf"/>
</dbReference>
<dbReference type="EMBL" id="JAVDQG010000002">
    <property type="protein sequence ID" value="MDR6225153.1"/>
    <property type="molecule type" value="Genomic_DNA"/>
</dbReference>
<evidence type="ECO:0000313" key="4">
    <source>
        <dbReference type="EMBL" id="MDR6225153.1"/>
    </source>
</evidence>
<comment type="caution">
    <text evidence="4">The sequence shown here is derived from an EMBL/GenBank/DDBJ whole genome shotgun (WGS) entry which is preliminary data.</text>
</comment>
<dbReference type="RefSeq" id="WP_309863421.1">
    <property type="nucleotide sequence ID" value="NZ_JAVDQG010000002.1"/>
</dbReference>
<keyword evidence="1" id="KW-0560">Oxidoreductase</keyword>
<dbReference type="Gene3D" id="3.50.50.60">
    <property type="entry name" value="FAD/NAD(P)-binding domain"/>
    <property type="match status" value="1"/>
</dbReference>
<dbReference type="InterPro" id="IPR002938">
    <property type="entry name" value="FAD-bd"/>
</dbReference>
<dbReference type="InterPro" id="IPR050493">
    <property type="entry name" value="FAD-dep_Monooxygenase_BioMet"/>
</dbReference>
<evidence type="ECO:0000256" key="2">
    <source>
        <dbReference type="ARBA" id="ARBA00023033"/>
    </source>
</evidence>
<sequence length="415" mass="46532">MTNTKASQTGRTAGMKKKVLIVGCGIAGPATALFLKRAGFDPVIFEARKAPDDQAGFFLNIAANGLDVLRTLGLEDPILEQGFLCEQMTMWNQGGKRLGDVPNGSRGRCGIIIKRGVLHRVIREEAIRQGVPVRFGKKLEGIQVNEGGRVTARFADGTEDRGDLLVGCDGIHSRTRRILFPDSPQPTYTGMVGFGGFAHHSSIPPTSGTMHMIFGKQAFFGYLVKPSGDIYWFNNVAFPREPSREELNTVTHEKWRRRLLDWHRVDPSPVQEIIRSTKGDIGVFPIHDIPYQATWYEGPVVLIGDAAHATSPHAGQGASMALEDGIVLVKCLRDIPCSKKAFAMYQALRKERVGKLVRMARKNGQNKMVSDPVRMWFRDQMMRVAFKFFVNERAIDWIYSYRVDWEETVEEIHSR</sequence>
<dbReference type="SUPFAM" id="SSF51905">
    <property type="entry name" value="FAD/NAD(P)-binding domain"/>
    <property type="match status" value="1"/>
</dbReference>
<dbReference type="PRINTS" id="PR00420">
    <property type="entry name" value="RNGMNOXGNASE"/>
</dbReference>